<reference evidence="2" key="1">
    <citation type="submission" date="2015-03" db="EMBL/GenBank/DDBJ databases">
        <title>MIGS Cultured Bacterial/Archaeal sample from Brevibacillus laterosporus.</title>
        <authorList>
            <person name="Zeng D."/>
            <person name="Zhu L."/>
            <person name="Dong G."/>
            <person name="Ye W."/>
            <person name="Ren D."/>
            <person name="Wu L."/>
            <person name="Xu J."/>
            <person name="Li G."/>
            <person name="Guo L."/>
        </authorList>
    </citation>
    <scope>NUCLEOTIDE SEQUENCE</scope>
    <source>
        <strain evidence="2">B9</strain>
    </source>
</reference>
<evidence type="ECO:0000256" key="1">
    <source>
        <dbReference type="SAM" id="SignalP"/>
    </source>
</evidence>
<gene>
    <name evidence="2" type="ORF">EX87_08200</name>
</gene>
<name>A0A0F6XZD9_BRELA</name>
<evidence type="ECO:0000313" key="2">
    <source>
        <dbReference type="EMBL" id="AKF93606.1"/>
    </source>
</evidence>
<dbReference type="InterPro" id="IPR028994">
    <property type="entry name" value="Integrin_alpha_N"/>
</dbReference>
<dbReference type="SUPFAM" id="SSF69318">
    <property type="entry name" value="Integrin alpha N-terminal domain"/>
    <property type="match status" value="1"/>
</dbReference>
<proteinExistence type="predicted"/>
<dbReference type="EMBL" id="CP011074">
    <property type="protein sequence ID" value="AKF93606.1"/>
    <property type="molecule type" value="Genomic_DNA"/>
</dbReference>
<dbReference type="RefSeq" id="WP_031412488.1">
    <property type="nucleotide sequence ID" value="NZ_CP011074.1"/>
</dbReference>
<accession>A0A0F6XZD9</accession>
<organism evidence="2">
    <name type="scientific">Brevibacillus laterosporus</name>
    <name type="common">Bacillus laterosporus</name>
    <dbReference type="NCBI Taxonomy" id="1465"/>
    <lineage>
        <taxon>Bacteria</taxon>
        <taxon>Bacillati</taxon>
        <taxon>Bacillota</taxon>
        <taxon>Bacilli</taxon>
        <taxon>Bacillales</taxon>
        <taxon>Paenibacillaceae</taxon>
        <taxon>Brevibacillus</taxon>
    </lineage>
</organism>
<feature type="signal peptide" evidence="1">
    <location>
        <begin position="1"/>
        <end position="19"/>
    </location>
</feature>
<protein>
    <recommendedName>
        <fullName evidence="3">VCBS repeat-containing protein</fullName>
    </recommendedName>
</protein>
<sequence length="542" mass="57983">MKTLVKVVTSVALCGGVFAGVGAVANVPVFALDTQKALQAFEAGAPFSLKDLQVKPNSYVLDYTQADLTGDGVADGVTLIGTKEKKDDIFVSNIMVVMQDGKTMKFTQVPVGKQNSGYEPKLTVGDFNKDGAQDVLVEMGDGGSGGTSTYSLVSFKDGKGAAMVDQEKLNAGVDFDIKFTEGFKADITNKATKEKTTVDISENKDNYIKNGIYDAKGKLLKAVKGAQDGFGSLEVVEQADGGLALVGTQHIWGSYHADSIAIATSTWKIDNGQLKLEKTEVTAFDHDNFSIAPNYAPGDKFTEAALSTKENNYVIDSKYADVNGDGVRDEVILIGHKEEGEKDLFATELTVAVKDGKTKKLTMGTVGKENAGFDEATLYIGAFKSDKQKDILVSAPTGGSGGLSTFSVLTFSDNKIVPLADQELLNKGVEYDVVFKDGFKVEVSSKATGKKETIDVSKNKKEYVETKVYDNNGKLLQETTGWADGLSVLTPVDVDKNGVLELQAVQNISGAYHADHLGVAKTTWTLKNGKLELTNEALELNK</sequence>
<dbReference type="AlphaFoldDB" id="A0A0F6XZD9"/>
<evidence type="ECO:0008006" key="3">
    <source>
        <dbReference type="Google" id="ProtNLM"/>
    </source>
</evidence>
<feature type="chain" id="PRO_5039316985" description="VCBS repeat-containing protein" evidence="1">
    <location>
        <begin position="20"/>
        <end position="542"/>
    </location>
</feature>
<keyword evidence="1" id="KW-0732">Signal</keyword>